<evidence type="ECO:0000313" key="2">
    <source>
        <dbReference type="EMBL" id="AQP46745.1"/>
    </source>
</evidence>
<dbReference type="Gene3D" id="3.60.120.10">
    <property type="entry name" value="Anthranilate synthase"/>
    <property type="match status" value="1"/>
</dbReference>
<dbReference type="Gene3D" id="3.20.10.10">
    <property type="entry name" value="D-amino Acid Aminotransferase, subunit A, domain 2"/>
    <property type="match status" value="1"/>
</dbReference>
<dbReference type="InterPro" id="IPR019999">
    <property type="entry name" value="Anth_synth_I-like"/>
</dbReference>
<dbReference type="Pfam" id="PF00425">
    <property type="entry name" value="Chorismate_bind"/>
    <property type="match status" value="1"/>
</dbReference>
<dbReference type="InterPro" id="IPR036038">
    <property type="entry name" value="Aminotransferase-like"/>
</dbReference>
<dbReference type="InterPro" id="IPR001544">
    <property type="entry name" value="Aminotrans_IV"/>
</dbReference>
<accession>A0A1Q2CKZ7</accession>
<dbReference type="PRINTS" id="PR00095">
    <property type="entry name" value="ANTSNTHASEI"/>
</dbReference>
<dbReference type="Pfam" id="PF01063">
    <property type="entry name" value="Aminotran_4"/>
    <property type="match status" value="1"/>
</dbReference>
<dbReference type="SUPFAM" id="SSF56322">
    <property type="entry name" value="ADC synthase"/>
    <property type="match status" value="1"/>
</dbReference>
<dbReference type="PANTHER" id="PTHR11236">
    <property type="entry name" value="AMINOBENZOATE/ANTHRANILATE SYNTHASE"/>
    <property type="match status" value="1"/>
</dbReference>
<dbReference type="AlphaFoldDB" id="A0A1Q2CKZ7"/>
<keyword evidence="3" id="KW-1185">Reference proteome</keyword>
<dbReference type="EMBL" id="CP019606">
    <property type="protein sequence ID" value="AQP46745.1"/>
    <property type="molecule type" value="Genomic_DNA"/>
</dbReference>
<dbReference type="InterPro" id="IPR005801">
    <property type="entry name" value="ADC_synthase"/>
</dbReference>
<dbReference type="STRING" id="1332264.BW730_03585"/>
<dbReference type="Proteomes" id="UP000188145">
    <property type="component" value="Chromosome"/>
</dbReference>
<feature type="domain" description="Chorismate-utilising enzyme C-terminal" evidence="1">
    <location>
        <begin position="93"/>
        <end position="342"/>
    </location>
</feature>
<sequence>MTTRPFVLLDDARAGRLLMLSDLRRVDRVPIEAVDESLADGWANGWRCFAWLPYEAGTGATVGLYWFAHQSSPTALPEGGPGRITGLAPDIDEAQHAHSVAALQEAIASGESYQVNYTFRMRGRLEGDPVGAYLQLRDRQPAEFGVVAHLPEPAPSWLLSLSPELFLQVRDGIVTARPMKGTAPAEAPRGFLRADPKNRAENLMIVDLLRNDLSRVAVPGTVAVPSLFDVERVGSLWQLTSTVQARLAAGVTTGDVLRAAFPCGSITGAPKLSSMGLIERTETSPRGTYTGSLGLLDPDGLSLSVAIRTVEIDADGAATLGVGSGIVADSVAEDEWAESLLKARFAAQPTLKEAIRVVDGAAPLAALHSERLSAAAARLCFPAVDKVIEDAVAGTPQGAWRVGVDVAPDGSVTVTRRPLEREAGTVTLLLADAAWHPGPNADLKTDDRAALDDAWRRAVAVGAFDTIGYDEAGRVLEGGRCNVFALVDGTWVTPPATLGLLPGVQRAALLADPSQLGTDRVAEAELSLDQFRRAQRIVVTNAVQGVLDARLEEHR</sequence>
<evidence type="ECO:0000313" key="3">
    <source>
        <dbReference type="Proteomes" id="UP000188145"/>
    </source>
</evidence>
<evidence type="ECO:0000259" key="1">
    <source>
        <dbReference type="Pfam" id="PF00425"/>
    </source>
</evidence>
<dbReference type="InterPro" id="IPR043132">
    <property type="entry name" value="BCAT-like_C"/>
</dbReference>
<reference evidence="3" key="1">
    <citation type="submission" date="2017-02" db="EMBL/GenBank/DDBJ databases">
        <title>Tessaracoccus aquaemaris sp. nov., isolated from the intestine of a Korean rockfish, Sebastes schlegelii, in a marine aquaculture pond.</title>
        <authorList>
            <person name="Tak E.J."/>
            <person name="Bae J.-W."/>
        </authorList>
    </citation>
    <scope>NUCLEOTIDE SEQUENCE [LARGE SCALE GENOMIC DNA]</scope>
    <source>
        <strain evidence="3">NSG39</strain>
    </source>
</reference>
<gene>
    <name evidence="2" type="ORF">BW730_03585</name>
</gene>
<dbReference type="KEGG" id="tes:BW730_03585"/>
<organism evidence="2 3">
    <name type="scientific">Tessaracoccus aquimaris</name>
    <dbReference type="NCBI Taxonomy" id="1332264"/>
    <lineage>
        <taxon>Bacteria</taxon>
        <taxon>Bacillati</taxon>
        <taxon>Actinomycetota</taxon>
        <taxon>Actinomycetes</taxon>
        <taxon>Propionibacteriales</taxon>
        <taxon>Propionibacteriaceae</taxon>
        <taxon>Tessaracoccus</taxon>
    </lineage>
</organism>
<dbReference type="SUPFAM" id="SSF56752">
    <property type="entry name" value="D-aminoacid aminotransferase-like PLP-dependent enzymes"/>
    <property type="match status" value="1"/>
</dbReference>
<proteinExistence type="predicted"/>
<dbReference type="InterPro" id="IPR015890">
    <property type="entry name" value="Chorismate_C"/>
</dbReference>
<name>A0A1Q2CKZ7_9ACTN</name>
<dbReference type="RefSeq" id="WP_077685052.1">
    <property type="nucleotide sequence ID" value="NZ_CP019606.1"/>
</dbReference>
<protein>
    <recommendedName>
        <fullName evidence="1">Chorismate-utilising enzyme C-terminal domain-containing protein</fullName>
    </recommendedName>
</protein>
<dbReference type="OrthoDB" id="3518032at2"/>
<dbReference type="PANTHER" id="PTHR11236:SF50">
    <property type="entry name" value="AMINODEOXYCHORISMATE SYNTHASE COMPONENT 1"/>
    <property type="match status" value="1"/>
</dbReference>
<dbReference type="GO" id="GO:0046820">
    <property type="term" value="F:4-amino-4-deoxychorismate synthase activity"/>
    <property type="evidence" value="ECO:0007669"/>
    <property type="project" value="TreeGrafter"/>
</dbReference>
<dbReference type="GO" id="GO:0000162">
    <property type="term" value="P:L-tryptophan biosynthetic process"/>
    <property type="evidence" value="ECO:0007669"/>
    <property type="project" value="TreeGrafter"/>
</dbReference>